<gene>
    <name evidence="1" type="ORF">CEPIT_LOCUS24837</name>
</gene>
<accession>A0AAV0ELG6</accession>
<protein>
    <submittedName>
        <fullName evidence="1">Uncharacterized protein</fullName>
    </submittedName>
</protein>
<comment type="caution">
    <text evidence="1">The sequence shown here is derived from an EMBL/GenBank/DDBJ whole genome shotgun (WGS) entry which is preliminary data.</text>
</comment>
<sequence length="37" mass="4282">MVEDLWDFDTNLDICNKALHVTRDNCLPTRGINVHIV</sequence>
<organism evidence="1 2">
    <name type="scientific">Cuscuta epithymum</name>
    <dbReference type="NCBI Taxonomy" id="186058"/>
    <lineage>
        <taxon>Eukaryota</taxon>
        <taxon>Viridiplantae</taxon>
        <taxon>Streptophyta</taxon>
        <taxon>Embryophyta</taxon>
        <taxon>Tracheophyta</taxon>
        <taxon>Spermatophyta</taxon>
        <taxon>Magnoliopsida</taxon>
        <taxon>eudicotyledons</taxon>
        <taxon>Gunneridae</taxon>
        <taxon>Pentapetalae</taxon>
        <taxon>asterids</taxon>
        <taxon>lamiids</taxon>
        <taxon>Solanales</taxon>
        <taxon>Convolvulaceae</taxon>
        <taxon>Cuscuteae</taxon>
        <taxon>Cuscuta</taxon>
        <taxon>Cuscuta subgen. Cuscuta</taxon>
    </lineage>
</organism>
<keyword evidence="2" id="KW-1185">Reference proteome</keyword>
<evidence type="ECO:0000313" key="1">
    <source>
        <dbReference type="EMBL" id="CAH9122937.1"/>
    </source>
</evidence>
<dbReference type="Proteomes" id="UP001152523">
    <property type="component" value="Unassembled WGS sequence"/>
</dbReference>
<name>A0AAV0ELG6_9ASTE</name>
<dbReference type="EMBL" id="CAMAPF010000928">
    <property type="protein sequence ID" value="CAH9122937.1"/>
    <property type="molecule type" value="Genomic_DNA"/>
</dbReference>
<evidence type="ECO:0000313" key="2">
    <source>
        <dbReference type="Proteomes" id="UP001152523"/>
    </source>
</evidence>
<proteinExistence type="predicted"/>
<dbReference type="AlphaFoldDB" id="A0AAV0ELG6"/>
<reference evidence="1" key="1">
    <citation type="submission" date="2022-07" db="EMBL/GenBank/DDBJ databases">
        <authorList>
            <person name="Macas J."/>
            <person name="Novak P."/>
            <person name="Neumann P."/>
        </authorList>
    </citation>
    <scope>NUCLEOTIDE SEQUENCE</scope>
</reference>